<dbReference type="EMBL" id="BDDD01000142">
    <property type="protein sequence ID" value="GAV60294.1"/>
    <property type="molecule type" value="Genomic_DNA"/>
</dbReference>
<evidence type="ECO:0000313" key="3">
    <source>
        <dbReference type="Proteomes" id="UP000187406"/>
    </source>
</evidence>
<accession>A0A1Q3AXB8</accession>
<sequence length="158" mass="18566">LVFGYAYPAYKCFKEVEKNKQEIDQQLFWCKYWILVAMLTICERVGDAFISWLPMYSEAKLAFYIYLWYPKSKGTIYIYNTILKPIVAKHETEIDGHILELKTRAGEIAVIYWQKALSHGQKRFIEVLQYFSSHTTVVSQHHHHDQVTNREGEVVVGS</sequence>
<dbReference type="GO" id="GO:0016020">
    <property type="term" value="C:membrane"/>
    <property type="evidence" value="ECO:0007669"/>
    <property type="project" value="UniProtKB-SubCell"/>
</dbReference>
<name>A0A1Q3AXB8_CEPFO</name>
<feature type="non-terminal residue" evidence="2">
    <location>
        <position position="1"/>
    </location>
</feature>
<reference evidence="3" key="1">
    <citation type="submission" date="2016-04" db="EMBL/GenBank/DDBJ databases">
        <title>Cephalotus genome sequencing.</title>
        <authorList>
            <person name="Fukushima K."/>
            <person name="Hasebe M."/>
            <person name="Fang X."/>
        </authorList>
    </citation>
    <scope>NUCLEOTIDE SEQUENCE [LARGE SCALE GENOMIC DNA]</scope>
    <source>
        <strain evidence="3">cv. St1</strain>
    </source>
</reference>
<dbReference type="PANTHER" id="PTHR12300">
    <property type="entry name" value="HVA22-LIKE PROTEINS"/>
    <property type="match status" value="1"/>
</dbReference>
<comment type="caution">
    <text evidence="2">The sequence shown here is derived from an EMBL/GenBank/DDBJ whole genome shotgun (WGS) entry which is preliminary data.</text>
</comment>
<dbReference type="Proteomes" id="UP000187406">
    <property type="component" value="Unassembled WGS sequence"/>
</dbReference>
<dbReference type="PANTHER" id="PTHR12300:SF117">
    <property type="entry name" value="LP05237P-RELATED"/>
    <property type="match status" value="1"/>
</dbReference>
<protein>
    <recommendedName>
        <fullName evidence="1">HVA22-like protein</fullName>
    </recommendedName>
</protein>
<dbReference type="Pfam" id="PF03134">
    <property type="entry name" value="TB2_DP1_HVA22"/>
    <property type="match status" value="1"/>
</dbReference>
<dbReference type="OrthoDB" id="434647at2759"/>
<evidence type="ECO:0000256" key="1">
    <source>
        <dbReference type="RuleBase" id="RU362006"/>
    </source>
</evidence>
<comment type="subcellular location">
    <subcellularLocation>
        <location evidence="1">Membrane</location>
        <topology evidence="1">Multi-pass membrane protein</topology>
    </subcellularLocation>
</comment>
<dbReference type="AlphaFoldDB" id="A0A1Q3AXB8"/>
<dbReference type="InParanoid" id="A0A1Q3AXB8"/>
<dbReference type="InterPro" id="IPR004345">
    <property type="entry name" value="TB2_DP1_HVA22"/>
</dbReference>
<keyword evidence="3" id="KW-1185">Reference proteome</keyword>
<evidence type="ECO:0000313" key="2">
    <source>
        <dbReference type="EMBL" id="GAV60294.1"/>
    </source>
</evidence>
<gene>
    <name evidence="2" type="ORF">CFOL_v3_03825</name>
</gene>
<organism evidence="2 3">
    <name type="scientific">Cephalotus follicularis</name>
    <name type="common">Albany pitcher plant</name>
    <dbReference type="NCBI Taxonomy" id="3775"/>
    <lineage>
        <taxon>Eukaryota</taxon>
        <taxon>Viridiplantae</taxon>
        <taxon>Streptophyta</taxon>
        <taxon>Embryophyta</taxon>
        <taxon>Tracheophyta</taxon>
        <taxon>Spermatophyta</taxon>
        <taxon>Magnoliopsida</taxon>
        <taxon>eudicotyledons</taxon>
        <taxon>Gunneridae</taxon>
        <taxon>Pentapetalae</taxon>
        <taxon>rosids</taxon>
        <taxon>fabids</taxon>
        <taxon>Oxalidales</taxon>
        <taxon>Cephalotaceae</taxon>
        <taxon>Cephalotus</taxon>
    </lineage>
</organism>
<comment type="similarity">
    <text evidence="1">Belongs to the DP1 family.</text>
</comment>
<proteinExistence type="inferred from homology"/>